<evidence type="ECO:0000256" key="1">
    <source>
        <dbReference type="SAM" id="MobiDB-lite"/>
    </source>
</evidence>
<dbReference type="AlphaFoldDB" id="A0AAV0S5Y9"/>
<accession>A0AAV0S5Y9</accession>
<reference evidence="2" key="1">
    <citation type="submission" date="2022-08" db="EMBL/GenBank/DDBJ databases">
        <authorList>
            <person name="Gutierrez-Valencia J."/>
        </authorList>
    </citation>
    <scope>NUCLEOTIDE SEQUENCE</scope>
</reference>
<proteinExistence type="predicted"/>
<evidence type="ECO:0000313" key="3">
    <source>
        <dbReference type="Proteomes" id="UP001154282"/>
    </source>
</evidence>
<protein>
    <submittedName>
        <fullName evidence="2">Uncharacterized protein</fullName>
    </submittedName>
</protein>
<name>A0AAV0S5Y9_9ROSI</name>
<keyword evidence="3" id="KW-1185">Reference proteome</keyword>
<comment type="caution">
    <text evidence="2">The sequence shown here is derived from an EMBL/GenBank/DDBJ whole genome shotgun (WGS) entry which is preliminary data.</text>
</comment>
<evidence type="ECO:0000313" key="2">
    <source>
        <dbReference type="EMBL" id="CAI0628581.1"/>
    </source>
</evidence>
<sequence length="231" mass="27469">MGQVRRQVEALRLQTSQEQALPFFHPHRRQEPGHRRLHLDSGRRRFPPFHQCRQGPDQGPCRRLHVIHNDRRCRGGEDDSSMGGHGPNPRPKRPAHGHLRLRHVCRQFPLLHSQEHHFQGTFSVFSSVFAPLNENKTTQLNWFGGVCRIRRRFQRREPPENRRWRSGYRRIRRRFWGADSWERRTLCMIIWGGTTTKIATLRGPWISYSETACHCSRWVNRNWINTAKIAL</sequence>
<dbReference type="Proteomes" id="UP001154282">
    <property type="component" value="Unassembled WGS sequence"/>
</dbReference>
<gene>
    <name evidence="2" type="ORF">LITE_LOCUS51693</name>
</gene>
<dbReference type="EMBL" id="CAMGYJ010000011">
    <property type="protein sequence ID" value="CAI0628581.1"/>
    <property type="molecule type" value="Genomic_DNA"/>
</dbReference>
<organism evidence="2 3">
    <name type="scientific">Linum tenue</name>
    <dbReference type="NCBI Taxonomy" id="586396"/>
    <lineage>
        <taxon>Eukaryota</taxon>
        <taxon>Viridiplantae</taxon>
        <taxon>Streptophyta</taxon>
        <taxon>Embryophyta</taxon>
        <taxon>Tracheophyta</taxon>
        <taxon>Spermatophyta</taxon>
        <taxon>Magnoliopsida</taxon>
        <taxon>eudicotyledons</taxon>
        <taxon>Gunneridae</taxon>
        <taxon>Pentapetalae</taxon>
        <taxon>rosids</taxon>
        <taxon>fabids</taxon>
        <taxon>Malpighiales</taxon>
        <taxon>Linaceae</taxon>
        <taxon>Linum</taxon>
    </lineage>
</organism>
<feature type="region of interest" description="Disordered" evidence="1">
    <location>
        <begin position="72"/>
        <end position="96"/>
    </location>
</feature>